<evidence type="ECO:0000256" key="1">
    <source>
        <dbReference type="SAM" id="MobiDB-lite"/>
    </source>
</evidence>
<comment type="caution">
    <text evidence="2">The sequence shown here is derived from an EMBL/GenBank/DDBJ whole genome shotgun (WGS) entry which is preliminary data.</text>
</comment>
<dbReference type="Proteomes" id="UP000499080">
    <property type="component" value="Unassembled WGS sequence"/>
</dbReference>
<feature type="region of interest" description="Disordered" evidence="1">
    <location>
        <begin position="1"/>
        <end position="29"/>
    </location>
</feature>
<evidence type="ECO:0000313" key="2">
    <source>
        <dbReference type="EMBL" id="GBO14181.1"/>
    </source>
</evidence>
<proteinExistence type="predicted"/>
<protein>
    <submittedName>
        <fullName evidence="2">Uncharacterized protein</fullName>
    </submittedName>
</protein>
<reference evidence="2 3" key="1">
    <citation type="journal article" date="2019" name="Sci. Rep.">
        <title>Orb-weaving spider Araneus ventricosus genome elucidates the spidroin gene catalogue.</title>
        <authorList>
            <person name="Kono N."/>
            <person name="Nakamura H."/>
            <person name="Ohtoshi R."/>
            <person name="Moran D.A.P."/>
            <person name="Shinohara A."/>
            <person name="Yoshida Y."/>
            <person name="Fujiwara M."/>
            <person name="Mori M."/>
            <person name="Tomita M."/>
            <person name="Arakawa K."/>
        </authorList>
    </citation>
    <scope>NUCLEOTIDE SEQUENCE [LARGE SCALE GENOMIC DNA]</scope>
</reference>
<feature type="region of interest" description="Disordered" evidence="1">
    <location>
        <begin position="41"/>
        <end position="82"/>
    </location>
</feature>
<accession>A0A4Y2UPW1</accession>
<sequence>MFEIPGMEMRNDQAAGVKKGDPANPSEPTTCRLFPLERVMPSQQQPATPVNKLRFDTNARSVSDTYLRSESSRNSSSSSDHLWLCEDKEPLQHESRCAILLATGANSAMRTLK</sequence>
<organism evidence="2 3">
    <name type="scientific">Araneus ventricosus</name>
    <name type="common">Orbweaver spider</name>
    <name type="synonym">Epeira ventricosa</name>
    <dbReference type="NCBI Taxonomy" id="182803"/>
    <lineage>
        <taxon>Eukaryota</taxon>
        <taxon>Metazoa</taxon>
        <taxon>Ecdysozoa</taxon>
        <taxon>Arthropoda</taxon>
        <taxon>Chelicerata</taxon>
        <taxon>Arachnida</taxon>
        <taxon>Araneae</taxon>
        <taxon>Araneomorphae</taxon>
        <taxon>Entelegynae</taxon>
        <taxon>Araneoidea</taxon>
        <taxon>Araneidae</taxon>
        <taxon>Araneus</taxon>
    </lineage>
</organism>
<dbReference type="EMBL" id="BGPR01038346">
    <property type="protein sequence ID" value="GBO14181.1"/>
    <property type="molecule type" value="Genomic_DNA"/>
</dbReference>
<keyword evidence="3" id="KW-1185">Reference proteome</keyword>
<gene>
    <name evidence="2" type="ORF">AVEN_39908_1</name>
</gene>
<dbReference type="AlphaFoldDB" id="A0A4Y2UPW1"/>
<feature type="compositionally biased region" description="Low complexity" evidence="1">
    <location>
        <begin position="68"/>
        <end position="79"/>
    </location>
</feature>
<evidence type="ECO:0000313" key="3">
    <source>
        <dbReference type="Proteomes" id="UP000499080"/>
    </source>
</evidence>
<name>A0A4Y2UPW1_ARAVE</name>